<name>K1SMF1_9ZZZZ</name>
<gene>
    <name evidence="2" type="ORF">LEA_15568</name>
</gene>
<feature type="domain" description="DHHA1" evidence="1">
    <location>
        <begin position="11"/>
        <end position="89"/>
    </location>
</feature>
<dbReference type="Gene3D" id="3.10.310.30">
    <property type="match status" value="1"/>
</dbReference>
<reference evidence="2" key="1">
    <citation type="journal article" date="2013" name="Environ. Microbiol.">
        <title>Microbiota from the distal guts of lean and obese adolescents exhibit partial functional redundancy besides clear differences in community structure.</title>
        <authorList>
            <person name="Ferrer M."/>
            <person name="Ruiz A."/>
            <person name="Lanza F."/>
            <person name="Haange S.B."/>
            <person name="Oberbach A."/>
            <person name="Till H."/>
            <person name="Bargiela R."/>
            <person name="Campoy C."/>
            <person name="Segura M.T."/>
            <person name="Richter M."/>
            <person name="von Bergen M."/>
            <person name="Seifert J."/>
            <person name="Suarez A."/>
        </authorList>
    </citation>
    <scope>NUCLEOTIDE SEQUENCE</scope>
</reference>
<dbReference type="EMBL" id="AJWY01010625">
    <property type="protein sequence ID" value="EKC55020.1"/>
    <property type="molecule type" value="Genomic_DNA"/>
</dbReference>
<dbReference type="Pfam" id="PF02272">
    <property type="entry name" value="DHHA1"/>
    <property type="match status" value="1"/>
</dbReference>
<evidence type="ECO:0000313" key="2">
    <source>
        <dbReference type="EMBL" id="EKC55020.1"/>
    </source>
</evidence>
<evidence type="ECO:0000259" key="1">
    <source>
        <dbReference type="Pfam" id="PF02272"/>
    </source>
</evidence>
<dbReference type="InterPro" id="IPR051319">
    <property type="entry name" value="Oligoribo/pAp-PDE_c-di-AMP_PDE"/>
</dbReference>
<dbReference type="GO" id="GO:0003676">
    <property type="term" value="F:nucleic acid binding"/>
    <property type="evidence" value="ECO:0007669"/>
    <property type="project" value="InterPro"/>
</dbReference>
<dbReference type="PANTHER" id="PTHR47618:SF2">
    <property type="entry name" value="CYCLIC-DI-AMP PHOSPHODIESTERASE GDPP"/>
    <property type="match status" value="1"/>
</dbReference>
<protein>
    <submittedName>
        <fullName evidence="2">Protein containing Phosphoesterase, DHHA1 domain protein</fullName>
    </submittedName>
</protein>
<accession>K1SMF1</accession>
<organism evidence="2">
    <name type="scientific">human gut metagenome</name>
    <dbReference type="NCBI Taxonomy" id="408170"/>
    <lineage>
        <taxon>unclassified sequences</taxon>
        <taxon>metagenomes</taxon>
        <taxon>organismal metagenomes</taxon>
    </lineage>
</organism>
<dbReference type="AlphaFoldDB" id="K1SMF1"/>
<dbReference type="InterPro" id="IPR038763">
    <property type="entry name" value="DHH_sf"/>
</dbReference>
<comment type="caution">
    <text evidence="2">The sequence shown here is derived from an EMBL/GenBank/DDBJ whole genome shotgun (WGS) entry which is preliminary data.</text>
</comment>
<sequence>CDFYADDLRIVAPQAADELLTIKNVDASFVLFKTMSNEISISARSMGNLNVQLIMEALGGGGHQTMAGAQLKDVTVNEALDTLKKSIDDYYLSLIKVNSNDNKTAQRS</sequence>
<dbReference type="PANTHER" id="PTHR47618">
    <property type="entry name" value="BIFUNCTIONAL OLIGORIBONUCLEASE AND PAP PHOSPHATASE NRNA"/>
    <property type="match status" value="1"/>
</dbReference>
<feature type="non-terminal residue" evidence="2">
    <location>
        <position position="1"/>
    </location>
</feature>
<dbReference type="SUPFAM" id="SSF64182">
    <property type="entry name" value="DHH phosphoesterases"/>
    <property type="match status" value="1"/>
</dbReference>
<proteinExistence type="predicted"/>
<dbReference type="InterPro" id="IPR003156">
    <property type="entry name" value="DHHA1_dom"/>
</dbReference>